<dbReference type="GO" id="GO:0006508">
    <property type="term" value="P:proteolysis"/>
    <property type="evidence" value="ECO:0007669"/>
    <property type="project" value="InterPro"/>
</dbReference>
<comment type="caution">
    <text evidence="3">The sequence shown here is derived from an EMBL/GenBank/DDBJ whole genome shotgun (WGS) entry which is preliminary data.</text>
</comment>
<sequence>MFVVASAFTREYHSHAFLEMLQNIPDMTWTPTIPDRFKGMSHEEVHAHFMPASYTTPIQTAEKVQVVGAAPASFSWLDYRPHCLTVRDQGKCGSCWAFSSVGSFSDNRCIKYFTETHTVYSEQYMVSCDKNCHGCNGGYLSKDVAFLKSTGVTTDKCVSYKSGKTNVTGSCPTKCDDGSNINLIKSKGFKNVCSGEESIKNALQTDTLQTALTVYDDLMYYKNGIYQHKSGAQKGGHAVIFVGYGEEKGIKYWVVRNSWGTSWGERGYFRIVRGKNECNIEHECYLIEV</sequence>
<dbReference type="GO" id="GO:0008234">
    <property type="term" value="F:cysteine-type peptidase activity"/>
    <property type="evidence" value="ECO:0007669"/>
    <property type="project" value="InterPro"/>
</dbReference>
<dbReference type="Gene3D" id="3.90.70.10">
    <property type="entry name" value="Cysteine proteinases"/>
    <property type="match status" value="1"/>
</dbReference>
<dbReference type="EMBL" id="CATOUU010000171">
    <property type="protein sequence ID" value="CAI9919207.1"/>
    <property type="molecule type" value="Genomic_DNA"/>
</dbReference>
<dbReference type="PRINTS" id="PR00705">
    <property type="entry name" value="PAPAIN"/>
</dbReference>
<dbReference type="SUPFAM" id="SSF54001">
    <property type="entry name" value="Cysteine proteinases"/>
    <property type="match status" value="1"/>
</dbReference>
<dbReference type="InterPro" id="IPR000668">
    <property type="entry name" value="Peptidase_C1A_C"/>
</dbReference>
<keyword evidence="5" id="KW-1185">Reference proteome</keyword>
<evidence type="ECO:0000313" key="3">
    <source>
        <dbReference type="EMBL" id="CAI9919207.1"/>
    </source>
</evidence>
<dbReference type="PROSITE" id="PS00139">
    <property type="entry name" value="THIOL_PROTEASE_CYS"/>
    <property type="match status" value="1"/>
</dbReference>
<dbReference type="InterPro" id="IPR013128">
    <property type="entry name" value="Peptidase_C1A"/>
</dbReference>
<evidence type="ECO:0000313" key="5">
    <source>
        <dbReference type="Proteomes" id="UP001642409"/>
    </source>
</evidence>
<dbReference type="PROSITE" id="PS00640">
    <property type="entry name" value="THIOL_PROTEASE_ASN"/>
    <property type="match status" value="1"/>
</dbReference>
<comment type="similarity">
    <text evidence="1">Belongs to the peptidase C1 family.</text>
</comment>
<name>A0AA86NFZ7_9EUKA</name>
<protein>
    <submittedName>
        <fullName evidence="3">Cathepsin B</fullName>
    </submittedName>
    <submittedName>
        <fullName evidence="4">Cathepsin_B</fullName>
    </submittedName>
</protein>
<feature type="domain" description="Peptidase C1A papain C-terminal" evidence="2">
    <location>
        <begin position="70"/>
        <end position="288"/>
    </location>
</feature>
<proteinExistence type="inferred from homology"/>
<dbReference type="InterPro" id="IPR000169">
    <property type="entry name" value="Pept_cys_AS"/>
</dbReference>
<dbReference type="InterPro" id="IPR038765">
    <property type="entry name" value="Papain-like_cys_pep_sf"/>
</dbReference>
<evidence type="ECO:0000256" key="1">
    <source>
        <dbReference type="ARBA" id="ARBA00008455"/>
    </source>
</evidence>
<dbReference type="InterPro" id="IPR025661">
    <property type="entry name" value="Pept_asp_AS"/>
</dbReference>
<dbReference type="AlphaFoldDB" id="A0AA86NFZ7"/>
<accession>A0AA86NFZ7</accession>
<dbReference type="PANTHER" id="PTHR12411">
    <property type="entry name" value="CYSTEINE PROTEASE FAMILY C1-RELATED"/>
    <property type="match status" value="1"/>
</dbReference>
<reference evidence="3" key="1">
    <citation type="submission" date="2023-06" db="EMBL/GenBank/DDBJ databases">
        <authorList>
            <person name="Kurt Z."/>
        </authorList>
    </citation>
    <scope>NUCLEOTIDE SEQUENCE</scope>
</reference>
<evidence type="ECO:0000313" key="4">
    <source>
        <dbReference type="EMBL" id="CAL5977672.1"/>
    </source>
</evidence>
<organism evidence="3">
    <name type="scientific">Hexamita inflata</name>
    <dbReference type="NCBI Taxonomy" id="28002"/>
    <lineage>
        <taxon>Eukaryota</taxon>
        <taxon>Metamonada</taxon>
        <taxon>Diplomonadida</taxon>
        <taxon>Hexamitidae</taxon>
        <taxon>Hexamitinae</taxon>
        <taxon>Hexamita</taxon>
    </lineage>
</organism>
<gene>
    <name evidence="4" type="ORF">HINF_LOCUS4416</name>
    <name evidence="3" type="ORF">HINF_LOCUS6852</name>
</gene>
<reference evidence="4 5" key="2">
    <citation type="submission" date="2024-07" db="EMBL/GenBank/DDBJ databases">
        <authorList>
            <person name="Akdeniz Z."/>
        </authorList>
    </citation>
    <scope>NUCLEOTIDE SEQUENCE [LARGE SCALE GENOMIC DNA]</scope>
</reference>
<dbReference type="SMART" id="SM00645">
    <property type="entry name" value="Pept_C1"/>
    <property type="match status" value="1"/>
</dbReference>
<dbReference type="EMBL" id="CAXDID020000008">
    <property type="protein sequence ID" value="CAL5977672.1"/>
    <property type="molecule type" value="Genomic_DNA"/>
</dbReference>
<dbReference type="Proteomes" id="UP001642409">
    <property type="component" value="Unassembled WGS sequence"/>
</dbReference>
<dbReference type="Pfam" id="PF00112">
    <property type="entry name" value="Peptidase_C1"/>
    <property type="match status" value="1"/>
</dbReference>
<evidence type="ECO:0000259" key="2">
    <source>
        <dbReference type="SMART" id="SM00645"/>
    </source>
</evidence>